<dbReference type="GeneID" id="66929665"/>
<evidence type="ECO:0000259" key="6">
    <source>
        <dbReference type="Pfam" id="PF01266"/>
    </source>
</evidence>
<evidence type="ECO:0000313" key="7">
    <source>
        <dbReference type="EMBL" id="GIJ99549.1"/>
    </source>
</evidence>
<evidence type="ECO:0000256" key="5">
    <source>
        <dbReference type="ARBA" id="ARBA00023002"/>
    </source>
</evidence>
<sequence>MAYLMALVKCKGANFETREIKGNLRDQSKGLLEIFDANAVVNATGLGAKDLLGDEDVYPVRGAILRVDNTRNGQFNHLDDAYLVPAQRDNNGAPTGVVFIVPRNDDVLYVGSIIQPHNDQVNLEPGSPEVRVMWDRAAEFMPSLRHAEFVHHYPFAQGLRPFTRKNVKALGFGTARCVVYILNALLEEDYGEADEKWNQKVEKINEKIYGKED</sequence>
<name>A0A9P3BNQ5_ASPVI</name>
<evidence type="ECO:0000256" key="3">
    <source>
        <dbReference type="ARBA" id="ARBA00022630"/>
    </source>
</evidence>
<dbReference type="PANTHER" id="PTHR11530">
    <property type="entry name" value="D-AMINO ACID OXIDASE"/>
    <property type="match status" value="1"/>
</dbReference>
<dbReference type="GO" id="GO:0005737">
    <property type="term" value="C:cytoplasm"/>
    <property type="evidence" value="ECO:0007669"/>
    <property type="project" value="TreeGrafter"/>
</dbReference>
<comment type="cofactor">
    <cofactor evidence="1">
        <name>FAD</name>
        <dbReference type="ChEBI" id="CHEBI:57692"/>
    </cofactor>
</comment>
<dbReference type="GO" id="GO:0003884">
    <property type="term" value="F:D-amino-acid oxidase activity"/>
    <property type="evidence" value="ECO:0007669"/>
    <property type="project" value="InterPro"/>
</dbReference>
<accession>A0A9P3BNQ5</accession>
<gene>
    <name evidence="7" type="ORF">Aspvir_001683</name>
</gene>
<evidence type="ECO:0000256" key="1">
    <source>
        <dbReference type="ARBA" id="ARBA00001974"/>
    </source>
</evidence>
<dbReference type="AlphaFoldDB" id="A0A9P3BNQ5"/>
<dbReference type="OrthoDB" id="2015447at2759"/>
<dbReference type="PANTHER" id="PTHR11530:SF25">
    <property type="entry name" value="FAD DEPENDENT OXIDOREDUCTASE DOMAIN-CONTAINING PROTEIN"/>
    <property type="match status" value="1"/>
</dbReference>
<dbReference type="SUPFAM" id="SSF51971">
    <property type="entry name" value="Nucleotide-binding domain"/>
    <property type="match status" value="1"/>
</dbReference>
<evidence type="ECO:0000313" key="8">
    <source>
        <dbReference type="Proteomes" id="UP000710440"/>
    </source>
</evidence>
<dbReference type="InterPro" id="IPR023209">
    <property type="entry name" value="DAO"/>
</dbReference>
<organism evidence="7 8">
    <name type="scientific">Aspergillus viridinutans</name>
    <dbReference type="NCBI Taxonomy" id="75553"/>
    <lineage>
        <taxon>Eukaryota</taxon>
        <taxon>Fungi</taxon>
        <taxon>Dikarya</taxon>
        <taxon>Ascomycota</taxon>
        <taxon>Pezizomycotina</taxon>
        <taxon>Eurotiomycetes</taxon>
        <taxon>Eurotiomycetidae</taxon>
        <taxon>Eurotiales</taxon>
        <taxon>Aspergillaceae</taxon>
        <taxon>Aspergillus</taxon>
        <taxon>Aspergillus subgen. Fumigati</taxon>
    </lineage>
</organism>
<keyword evidence="3" id="KW-0285">Flavoprotein</keyword>
<proteinExistence type="inferred from homology"/>
<dbReference type="InterPro" id="IPR006076">
    <property type="entry name" value="FAD-dep_OxRdtase"/>
</dbReference>
<evidence type="ECO:0000256" key="4">
    <source>
        <dbReference type="ARBA" id="ARBA00022827"/>
    </source>
</evidence>
<feature type="domain" description="FAD dependent oxidoreductase" evidence="6">
    <location>
        <begin position="3"/>
        <end position="172"/>
    </location>
</feature>
<keyword evidence="8" id="KW-1185">Reference proteome</keyword>
<dbReference type="EMBL" id="BOPL01000001">
    <property type="protein sequence ID" value="GIJ99549.1"/>
    <property type="molecule type" value="Genomic_DNA"/>
</dbReference>
<keyword evidence="4" id="KW-0274">FAD</keyword>
<dbReference type="GO" id="GO:0019478">
    <property type="term" value="P:D-amino acid catabolic process"/>
    <property type="evidence" value="ECO:0007669"/>
    <property type="project" value="TreeGrafter"/>
</dbReference>
<dbReference type="Proteomes" id="UP000710440">
    <property type="component" value="Unassembled WGS sequence"/>
</dbReference>
<comment type="caution">
    <text evidence="7">The sequence shown here is derived from an EMBL/GenBank/DDBJ whole genome shotgun (WGS) entry which is preliminary data.</text>
</comment>
<evidence type="ECO:0000256" key="2">
    <source>
        <dbReference type="ARBA" id="ARBA00006730"/>
    </source>
</evidence>
<dbReference type="SUPFAM" id="SSF54373">
    <property type="entry name" value="FAD-linked reductases, C-terminal domain"/>
    <property type="match status" value="1"/>
</dbReference>
<dbReference type="GO" id="GO:0071949">
    <property type="term" value="F:FAD binding"/>
    <property type="evidence" value="ECO:0007669"/>
    <property type="project" value="InterPro"/>
</dbReference>
<dbReference type="Pfam" id="PF01266">
    <property type="entry name" value="DAO"/>
    <property type="match status" value="1"/>
</dbReference>
<comment type="similarity">
    <text evidence="2">Belongs to the DAMOX/DASOX family.</text>
</comment>
<dbReference type="Gene3D" id="3.30.9.10">
    <property type="entry name" value="D-Amino Acid Oxidase, subunit A, domain 2"/>
    <property type="match status" value="1"/>
</dbReference>
<dbReference type="RefSeq" id="XP_043122736.1">
    <property type="nucleotide sequence ID" value="XM_043266801.1"/>
</dbReference>
<protein>
    <recommendedName>
        <fullName evidence="6">FAD dependent oxidoreductase domain-containing protein</fullName>
    </recommendedName>
</protein>
<reference evidence="7 8" key="1">
    <citation type="submission" date="2021-02" db="EMBL/GenBank/DDBJ databases">
        <title>Pan-genome distribution and transcriptional activeness of fungal secondary metabolism genes in Aspergillus section Fumigati.</title>
        <authorList>
            <person name="Takahashi H."/>
            <person name="Umemura M."/>
            <person name="Ninomiya A."/>
            <person name="Kusuya Y."/>
            <person name="Urayama S."/>
            <person name="Shimizu M."/>
            <person name="Watanabe A."/>
            <person name="Kamei K."/>
            <person name="Yaguchi T."/>
            <person name="Hagiwara D."/>
        </authorList>
    </citation>
    <scope>NUCLEOTIDE SEQUENCE [LARGE SCALE GENOMIC DNA]</scope>
    <source>
        <strain evidence="7 8">IFM 47045</strain>
    </source>
</reference>
<keyword evidence="5" id="KW-0560">Oxidoreductase</keyword>